<sequence>MSPARPRTSDEYGRPQQRRREPDRGSDWLSGEPLSRPATVLQVIMIVLGLALLLTGMVLFVTGVPGPQAFQWTRAIGWGIAGLIISDVVLSPVAIVLGVLVLRRLPPEQQPVARAALFGLICLLIVVLVMAGARGHQQNPTAVPNDPLPAAVVGVAVIISVLLVWEIVLLVRRRRPA</sequence>
<keyword evidence="4" id="KW-1185">Reference proteome</keyword>
<evidence type="ECO:0000313" key="4">
    <source>
        <dbReference type="Proteomes" id="UP000199103"/>
    </source>
</evidence>
<feature type="transmembrane region" description="Helical" evidence="2">
    <location>
        <begin position="151"/>
        <end position="171"/>
    </location>
</feature>
<evidence type="ECO:0000256" key="2">
    <source>
        <dbReference type="SAM" id="Phobius"/>
    </source>
</evidence>
<dbReference type="AlphaFoldDB" id="A0A1H1S013"/>
<feature type="region of interest" description="Disordered" evidence="1">
    <location>
        <begin position="1"/>
        <end position="31"/>
    </location>
</feature>
<name>A0A1H1S013_9ACTN</name>
<proteinExistence type="predicted"/>
<gene>
    <name evidence="3" type="ORF">SAMN04489812_1810</name>
</gene>
<dbReference type="EMBL" id="LT629772">
    <property type="protein sequence ID" value="SDS40579.1"/>
    <property type="molecule type" value="Genomic_DNA"/>
</dbReference>
<feature type="transmembrane region" description="Helical" evidence="2">
    <location>
        <begin position="43"/>
        <end position="64"/>
    </location>
</feature>
<feature type="compositionally biased region" description="Basic and acidic residues" evidence="1">
    <location>
        <begin position="7"/>
        <end position="26"/>
    </location>
</feature>
<keyword evidence="2" id="KW-0812">Transmembrane</keyword>
<evidence type="ECO:0000256" key="1">
    <source>
        <dbReference type="SAM" id="MobiDB-lite"/>
    </source>
</evidence>
<keyword evidence="2" id="KW-0472">Membrane</keyword>
<feature type="transmembrane region" description="Helical" evidence="2">
    <location>
        <begin position="112"/>
        <end position="131"/>
    </location>
</feature>
<dbReference type="RefSeq" id="WP_091523216.1">
    <property type="nucleotide sequence ID" value="NZ_LT629772.1"/>
</dbReference>
<dbReference type="Proteomes" id="UP000199103">
    <property type="component" value="Chromosome I"/>
</dbReference>
<reference evidence="3 4" key="1">
    <citation type="submission" date="2016-10" db="EMBL/GenBank/DDBJ databases">
        <authorList>
            <person name="de Groot N.N."/>
        </authorList>
    </citation>
    <scope>NUCLEOTIDE SEQUENCE [LARGE SCALE GENOMIC DNA]</scope>
    <source>
        <strain evidence="3 4">DSM 21800</strain>
    </source>
</reference>
<accession>A0A1H1S013</accession>
<dbReference type="STRING" id="630515.SAMN04489812_1810"/>
<protein>
    <submittedName>
        <fullName evidence="3">Uncharacterized protein</fullName>
    </submittedName>
</protein>
<evidence type="ECO:0000313" key="3">
    <source>
        <dbReference type="EMBL" id="SDS40579.1"/>
    </source>
</evidence>
<organism evidence="3 4">
    <name type="scientific">Microlunatus soli</name>
    <dbReference type="NCBI Taxonomy" id="630515"/>
    <lineage>
        <taxon>Bacteria</taxon>
        <taxon>Bacillati</taxon>
        <taxon>Actinomycetota</taxon>
        <taxon>Actinomycetes</taxon>
        <taxon>Propionibacteriales</taxon>
        <taxon>Propionibacteriaceae</taxon>
        <taxon>Microlunatus</taxon>
    </lineage>
</organism>
<keyword evidence="2" id="KW-1133">Transmembrane helix</keyword>
<feature type="transmembrane region" description="Helical" evidence="2">
    <location>
        <begin position="76"/>
        <end position="100"/>
    </location>
</feature>